<sequence>MTENIITINEEVSEEIDAYGGSGIFHVVKDCEFFSEIKVSKEQHEYLGVKMCEFASKILDFSIQLFKNTFDANEEFHKKATLW</sequence>
<protein>
    <submittedName>
        <fullName evidence="1">Uncharacterized protein</fullName>
    </submittedName>
</protein>
<organism evidence="1 2">
    <name type="scientific">Glomus cerebriforme</name>
    <dbReference type="NCBI Taxonomy" id="658196"/>
    <lineage>
        <taxon>Eukaryota</taxon>
        <taxon>Fungi</taxon>
        <taxon>Fungi incertae sedis</taxon>
        <taxon>Mucoromycota</taxon>
        <taxon>Glomeromycotina</taxon>
        <taxon>Glomeromycetes</taxon>
        <taxon>Glomerales</taxon>
        <taxon>Glomeraceae</taxon>
        <taxon>Glomus</taxon>
    </lineage>
</organism>
<keyword evidence="2" id="KW-1185">Reference proteome</keyword>
<proteinExistence type="predicted"/>
<name>A0A397SL61_9GLOM</name>
<accession>A0A397SL61</accession>
<gene>
    <name evidence="1" type="ORF">C1645_828571</name>
</gene>
<evidence type="ECO:0000313" key="1">
    <source>
        <dbReference type="EMBL" id="RIA86883.1"/>
    </source>
</evidence>
<dbReference type="EMBL" id="QKYT01000338">
    <property type="protein sequence ID" value="RIA86883.1"/>
    <property type="molecule type" value="Genomic_DNA"/>
</dbReference>
<reference evidence="1 2" key="1">
    <citation type="submission" date="2018-06" db="EMBL/GenBank/DDBJ databases">
        <title>Comparative genomics reveals the genomic features of Rhizophagus irregularis, R. cerebriforme, R. diaphanum and Gigaspora rosea, and their symbiotic lifestyle signature.</title>
        <authorList>
            <person name="Morin E."/>
            <person name="San Clemente H."/>
            <person name="Chen E.C.H."/>
            <person name="De La Providencia I."/>
            <person name="Hainaut M."/>
            <person name="Kuo A."/>
            <person name="Kohler A."/>
            <person name="Murat C."/>
            <person name="Tang N."/>
            <person name="Roy S."/>
            <person name="Loubradou J."/>
            <person name="Henrissat B."/>
            <person name="Grigoriev I.V."/>
            <person name="Corradi N."/>
            <person name="Roux C."/>
            <person name="Martin F.M."/>
        </authorList>
    </citation>
    <scope>NUCLEOTIDE SEQUENCE [LARGE SCALE GENOMIC DNA]</scope>
    <source>
        <strain evidence="1 2">DAOM 227022</strain>
    </source>
</reference>
<comment type="caution">
    <text evidence="1">The sequence shown here is derived from an EMBL/GenBank/DDBJ whole genome shotgun (WGS) entry which is preliminary data.</text>
</comment>
<evidence type="ECO:0000313" key="2">
    <source>
        <dbReference type="Proteomes" id="UP000265703"/>
    </source>
</evidence>
<dbReference type="OrthoDB" id="2418851at2759"/>
<dbReference type="Proteomes" id="UP000265703">
    <property type="component" value="Unassembled WGS sequence"/>
</dbReference>
<dbReference type="AlphaFoldDB" id="A0A397SL61"/>